<keyword evidence="8" id="KW-1185">Reference proteome</keyword>
<gene>
    <name evidence="7" type="ORF">DQ384_33175</name>
</gene>
<dbReference type="Proteomes" id="UP000253094">
    <property type="component" value="Unassembled WGS sequence"/>
</dbReference>
<dbReference type="PANTHER" id="PTHR43712">
    <property type="entry name" value="PUTATIVE (AFU_ORTHOLOGUE AFUA_4G14580)-RELATED"/>
    <property type="match status" value="1"/>
</dbReference>
<dbReference type="CDD" id="cd02440">
    <property type="entry name" value="AdoMet_MTases"/>
    <property type="match status" value="1"/>
</dbReference>
<dbReference type="SUPFAM" id="SSF53335">
    <property type="entry name" value="S-adenosyl-L-methionine-dependent methyltransferases"/>
    <property type="match status" value="1"/>
</dbReference>
<dbReference type="Gene3D" id="3.40.50.150">
    <property type="entry name" value="Vaccinia Virus protein VP39"/>
    <property type="match status" value="1"/>
</dbReference>
<comment type="caution">
    <text evidence="7">The sequence shown here is derived from an EMBL/GenBank/DDBJ whole genome shotgun (WGS) entry which is preliminary data.</text>
</comment>
<evidence type="ECO:0000256" key="4">
    <source>
        <dbReference type="PIRSR" id="PIRSR005739-1"/>
    </source>
</evidence>
<keyword evidence="1 7" id="KW-0489">Methyltransferase</keyword>
<dbReference type="InterPro" id="IPR029063">
    <property type="entry name" value="SAM-dependent_MTases_sf"/>
</dbReference>
<dbReference type="Pfam" id="PF00891">
    <property type="entry name" value="Methyltransf_2"/>
    <property type="match status" value="1"/>
</dbReference>
<keyword evidence="3" id="KW-0949">S-adenosyl-L-methionine</keyword>
<proteinExistence type="predicted"/>
<dbReference type="InterPro" id="IPR012967">
    <property type="entry name" value="COMT_dimerisation"/>
</dbReference>
<dbReference type="RefSeq" id="WP_114032822.1">
    <property type="nucleotide sequence ID" value="NZ_QOIL01000024.1"/>
</dbReference>
<dbReference type="GO" id="GO:0008171">
    <property type="term" value="F:O-methyltransferase activity"/>
    <property type="evidence" value="ECO:0007669"/>
    <property type="project" value="InterPro"/>
</dbReference>
<dbReference type="SUPFAM" id="SSF46785">
    <property type="entry name" value="Winged helix' DNA-binding domain"/>
    <property type="match status" value="1"/>
</dbReference>
<dbReference type="InterPro" id="IPR001077">
    <property type="entry name" value="COMT_C"/>
</dbReference>
<keyword evidence="2 7" id="KW-0808">Transferase</keyword>
<organism evidence="7 8">
    <name type="scientific">Sphaerisporangium album</name>
    <dbReference type="NCBI Taxonomy" id="509200"/>
    <lineage>
        <taxon>Bacteria</taxon>
        <taxon>Bacillati</taxon>
        <taxon>Actinomycetota</taxon>
        <taxon>Actinomycetes</taxon>
        <taxon>Streptosporangiales</taxon>
        <taxon>Streptosporangiaceae</taxon>
        <taxon>Sphaerisporangium</taxon>
    </lineage>
</organism>
<feature type="active site" description="Proton acceptor" evidence="4">
    <location>
        <position position="243"/>
    </location>
</feature>
<feature type="domain" description="O-methyltransferase dimerisation" evidence="6">
    <location>
        <begin position="11"/>
        <end position="83"/>
    </location>
</feature>
<accession>A0A367F409</accession>
<dbReference type="InterPro" id="IPR036390">
    <property type="entry name" value="WH_DNA-bd_sf"/>
</dbReference>
<sequence>MDRPFEQVMGMICGFWVSRGIYAATRLGIPDLLAGGPKSSADLAALTGSHPRSLYRLLRALAGVGLFTQQDEVFGLTELGATLRSDVPASLSSFVLMELGPSHHRAWGELVHAIRTGEPAFDEAMGMSAWQMFARDPEMAGHLGRAMHGLTENVVAAVLETYDFSGFSRVVDIGGGEGGFLTAVLKAQPAATGVLFDLPYVMDNARDRLRGTAEFERCELVGGDFFEKVPDGGDLYLLKWVLHDWGDDECRAILGNCRQAIAEGGTLLVVDTVIPAGSEPAPGKFIDLNMMVLGSGRERTAEEFAALFAASGFELTRVLPMRSPSGLVEARPV</sequence>
<dbReference type="InterPro" id="IPR016461">
    <property type="entry name" value="COMT-like"/>
</dbReference>
<dbReference type="GO" id="GO:0032259">
    <property type="term" value="P:methylation"/>
    <property type="evidence" value="ECO:0007669"/>
    <property type="project" value="UniProtKB-KW"/>
</dbReference>
<reference evidence="7 8" key="1">
    <citation type="submission" date="2018-06" db="EMBL/GenBank/DDBJ databases">
        <title>Sphaerisporangium craniellae sp. nov., isolated from a marine sponge in the South China Sea.</title>
        <authorList>
            <person name="Li L."/>
        </authorList>
    </citation>
    <scope>NUCLEOTIDE SEQUENCE [LARGE SCALE GENOMIC DNA]</scope>
    <source>
        <strain evidence="7 8">CCTCC AA 208026</strain>
    </source>
</reference>
<dbReference type="InterPro" id="IPR036388">
    <property type="entry name" value="WH-like_DNA-bd_sf"/>
</dbReference>
<feature type="domain" description="O-methyltransferase C-terminal" evidence="5">
    <location>
        <begin position="107"/>
        <end position="314"/>
    </location>
</feature>
<evidence type="ECO:0000256" key="1">
    <source>
        <dbReference type="ARBA" id="ARBA00022603"/>
    </source>
</evidence>
<evidence type="ECO:0000256" key="3">
    <source>
        <dbReference type="ARBA" id="ARBA00022691"/>
    </source>
</evidence>
<name>A0A367F409_9ACTN</name>
<dbReference type="Gene3D" id="1.10.287.1350">
    <property type="match status" value="1"/>
</dbReference>
<dbReference type="PIRSF" id="PIRSF005739">
    <property type="entry name" value="O-mtase"/>
    <property type="match status" value="1"/>
</dbReference>
<dbReference type="Pfam" id="PF08100">
    <property type="entry name" value="Dimerisation"/>
    <property type="match status" value="1"/>
</dbReference>
<dbReference type="AlphaFoldDB" id="A0A367F409"/>
<dbReference type="OrthoDB" id="4145676at2"/>
<dbReference type="PROSITE" id="PS51683">
    <property type="entry name" value="SAM_OMT_II"/>
    <property type="match status" value="1"/>
</dbReference>
<dbReference type="Gene3D" id="1.10.10.10">
    <property type="entry name" value="Winged helix-like DNA-binding domain superfamily/Winged helix DNA-binding domain"/>
    <property type="match status" value="1"/>
</dbReference>
<evidence type="ECO:0000313" key="7">
    <source>
        <dbReference type="EMBL" id="RCG24495.1"/>
    </source>
</evidence>
<dbReference type="GO" id="GO:0046983">
    <property type="term" value="F:protein dimerization activity"/>
    <property type="evidence" value="ECO:0007669"/>
    <property type="project" value="InterPro"/>
</dbReference>
<evidence type="ECO:0000259" key="5">
    <source>
        <dbReference type="Pfam" id="PF00891"/>
    </source>
</evidence>
<evidence type="ECO:0000313" key="8">
    <source>
        <dbReference type="Proteomes" id="UP000253094"/>
    </source>
</evidence>
<protein>
    <submittedName>
        <fullName evidence="7">Methyltransferase</fullName>
    </submittedName>
</protein>
<dbReference type="PANTHER" id="PTHR43712:SF2">
    <property type="entry name" value="O-METHYLTRANSFERASE CICE"/>
    <property type="match status" value="1"/>
</dbReference>
<evidence type="ECO:0000259" key="6">
    <source>
        <dbReference type="Pfam" id="PF08100"/>
    </source>
</evidence>
<evidence type="ECO:0000256" key="2">
    <source>
        <dbReference type="ARBA" id="ARBA00022679"/>
    </source>
</evidence>
<dbReference type="EMBL" id="QOIL01000024">
    <property type="protein sequence ID" value="RCG24495.1"/>
    <property type="molecule type" value="Genomic_DNA"/>
</dbReference>